<dbReference type="Gene3D" id="3.40.50.300">
    <property type="entry name" value="P-loop containing nucleotide triphosphate hydrolases"/>
    <property type="match status" value="1"/>
</dbReference>
<sequence length="358" mass="40485">MLAFFASTARIRYGDQILLLNEHQLENKIKGKFVEKLEGSEKRDVTDYLAHIKDKPRHTKERKVGEIYLAREFKNAIFGTIYMCLGIPRAHVSTTHLIIDEVTQTSFSMMVHLLCKLPLVRSVLLTGDVRQLGTHLKELPEVIQSGTIEQDSSSYSLSSPEQTEAAIIIAKALEHRDPQGVAIICLYTFQCEKIRERLQQENLQVSVNSVDAFQSREHRLIILVTTSTKSPGSAARADASDFLKDSRRATVALSRAQSGLIIIADFEAIREGETWRRFITAAKQHTPFVDERYLEVMENDEPTRDSNGVLNDLKGRSIEVKVEEVKLIRGGELRTGRGKMICNRCGNPGHLARDCRRR</sequence>
<evidence type="ECO:0000256" key="2">
    <source>
        <dbReference type="ARBA" id="ARBA00022801"/>
    </source>
</evidence>
<dbReference type="OrthoDB" id="306218at2759"/>
<evidence type="ECO:0000256" key="4">
    <source>
        <dbReference type="ARBA" id="ARBA00022840"/>
    </source>
</evidence>
<dbReference type="Pfam" id="PF00098">
    <property type="entry name" value="zf-CCHC"/>
    <property type="match status" value="1"/>
</dbReference>
<dbReference type="PANTHER" id="PTHR43788">
    <property type="entry name" value="DNA2/NAM7 HELICASE FAMILY MEMBER"/>
    <property type="match status" value="1"/>
</dbReference>
<dbReference type="CDD" id="cd18808">
    <property type="entry name" value="SF1_C_Upf1"/>
    <property type="match status" value="1"/>
</dbReference>
<dbReference type="Gene3D" id="4.10.60.10">
    <property type="entry name" value="Zinc finger, CCHC-type"/>
    <property type="match status" value="1"/>
</dbReference>
<dbReference type="GO" id="GO:0019899">
    <property type="term" value="F:enzyme binding"/>
    <property type="evidence" value="ECO:0007669"/>
    <property type="project" value="UniProtKB-ARBA"/>
</dbReference>
<keyword evidence="2" id="KW-0378">Hydrolase</keyword>
<reference evidence="7 8" key="1">
    <citation type="submission" date="2020-08" db="EMBL/GenBank/DDBJ databases">
        <authorList>
            <person name="Koutsovoulos G."/>
            <person name="Danchin GJ E."/>
        </authorList>
    </citation>
    <scope>NUCLEOTIDE SEQUENCE [LARGE SCALE GENOMIC DNA]</scope>
</reference>
<dbReference type="GO" id="GO:0003676">
    <property type="term" value="F:nucleic acid binding"/>
    <property type="evidence" value="ECO:0007669"/>
    <property type="project" value="InterPro"/>
</dbReference>
<proteinExistence type="predicted"/>
<dbReference type="InterPro" id="IPR001878">
    <property type="entry name" value="Znf_CCHC"/>
</dbReference>
<keyword evidence="1" id="KW-0547">Nucleotide-binding</keyword>
<dbReference type="AlphaFoldDB" id="A0A6V7Y8D5"/>
<protein>
    <recommendedName>
        <fullName evidence="6">CCHC-type domain-containing protein</fullName>
    </recommendedName>
</protein>
<dbReference type="SUPFAM" id="SSF57756">
    <property type="entry name" value="Retrovirus zinc finger-like domains"/>
    <property type="match status" value="1"/>
</dbReference>
<name>A0A6V7Y8D5_MELEN</name>
<keyword evidence="5" id="KW-0863">Zinc-finger</keyword>
<dbReference type="Proteomes" id="UP000580250">
    <property type="component" value="Unassembled WGS sequence"/>
</dbReference>
<dbReference type="InterPro" id="IPR027417">
    <property type="entry name" value="P-loop_NTPase"/>
</dbReference>
<comment type="caution">
    <text evidence="7">The sequence shown here is derived from an EMBL/GenBank/DDBJ whole genome shotgun (WGS) entry which is preliminary data.</text>
</comment>
<dbReference type="InterPro" id="IPR050534">
    <property type="entry name" value="Coronavir_polyprotein_1ab"/>
</dbReference>
<dbReference type="GO" id="GO:0008270">
    <property type="term" value="F:zinc ion binding"/>
    <property type="evidence" value="ECO:0007669"/>
    <property type="project" value="UniProtKB-KW"/>
</dbReference>
<organism evidence="7 8">
    <name type="scientific">Meloidogyne enterolobii</name>
    <name type="common">Root-knot nematode worm</name>
    <name type="synonym">Meloidogyne mayaguensis</name>
    <dbReference type="NCBI Taxonomy" id="390850"/>
    <lineage>
        <taxon>Eukaryota</taxon>
        <taxon>Metazoa</taxon>
        <taxon>Ecdysozoa</taxon>
        <taxon>Nematoda</taxon>
        <taxon>Chromadorea</taxon>
        <taxon>Rhabditida</taxon>
        <taxon>Tylenchina</taxon>
        <taxon>Tylenchomorpha</taxon>
        <taxon>Tylenchoidea</taxon>
        <taxon>Meloidogynidae</taxon>
        <taxon>Meloidogyninae</taxon>
        <taxon>Meloidogyne</taxon>
    </lineage>
</organism>
<dbReference type="InterPro" id="IPR041679">
    <property type="entry name" value="DNA2/NAM7-like_C"/>
</dbReference>
<dbReference type="SUPFAM" id="SSF52540">
    <property type="entry name" value="P-loop containing nucleoside triphosphate hydrolases"/>
    <property type="match status" value="1"/>
</dbReference>
<dbReference type="Pfam" id="PF13087">
    <property type="entry name" value="AAA_12"/>
    <property type="match status" value="1"/>
</dbReference>
<dbReference type="SMART" id="SM00343">
    <property type="entry name" value="ZnF_C2HC"/>
    <property type="match status" value="1"/>
</dbReference>
<evidence type="ECO:0000313" key="7">
    <source>
        <dbReference type="EMBL" id="CAD2207786.1"/>
    </source>
</evidence>
<dbReference type="InterPro" id="IPR047187">
    <property type="entry name" value="SF1_C_Upf1"/>
</dbReference>
<evidence type="ECO:0000256" key="3">
    <source>
        <dbReference type="ARBA" id="ARBA00022806"/>
    </source>
</evidence>
<keyword evidence="5" id="KW-0862">Zinc</keyword>
<dbReference type="PROSITE" id="PS50158">
    <property type="entry name" value="ZF_CCHC"/>
    <property type="match status" value="1"/>
</dbReference>
<keyword evidence="5" id="KW-0479">Metal-binding</keyword>
<dbReference type="GO" id="GO:0005524">
    <property type="term" value="F:ATP binding"/>
    <property type="evidence" value="ECO:0007669"/>
    <property type="project" value="UniProtKB-KW"/>
</dbReference>
<keyword evidence="3" id="KW-0347">Helicase</keyword>
<keyword evidence="4" id="KW-0067">ATP-binding</keyword>
<dbReference type="GO" id="GO:0043139">
    <property type="term" value="F:5'-3' DNA helicase activity"/>
    <property type="evidence" value="ECO:0007669"/>
    <property type="project" value="TreeGrafter"/>
</dbReference>
<accession>A0A6V7Y8D5</accession>
<evidence type="ECO:0000313" key="8">
    <source>
        <dbReference type="Proteomes" id="UP000580250"/>
    </source>
</evidence>
<evidence type="ECO:0000256" key="5">
    <source>
        <dbReference type="PROSITE-ProRule" id="PRU00047"/>
    </source>
</evidence>
<feature type="domain" description="CCHC-type" evidence="6">
    <location>
        <begin position="342"/>
        <end position="357"/>
    </location>
</feature>
<gene>
    <name evidence="7" type="ORF">MENT_LOCUS61755</name>
</gene>
<dbReference type="PANTHER" id="PTHR43788:SF16">
    <property type="entry name" value="HELICASE WITH ZINC FINGER 2"/>
    <property type="match status" value="1"/>
</dbReference>
<dbReference type="InterPro" id="IPR036875">
    <property type="entry name" value="Znf_CCHC_sf"/>
</dbReference>
<dbReference type="GO" id="GO:0016787">
    <property type="term" value="F:hydrolase activity"/>
    <property type="evidence" value="ECO:0007669"/>
    <property type="project" value="UniProtKB-KW"/>
</dbReference>
<dbReference type="EMBL" id="CAJEWN010003485">
    <property type="protein sequence ID" value="CAD2207786.1"/>
    <property type="molecule type" value="Genomic_DNA"/>
</dbReference>
<evidence type="ECO:0000256" key="1">
    <source>
        <dbReference type="ARBA" id="ARBA00022741"/>
    </source>
</evidence>
<evidence type="ECO:0000259" key="6">
    <source>
        <dbReference type="PROSITE" id="PS50158"/>
    </source>
</evidence>